<protein>
    <submittedName>
        <fullName evidence="1">Uncharacterized protein</fullName>
    </submittedName>
</protein>
<evidence type="ECO:0000313" key="1">
    <source>
        <dbReference type="EMBL" id="KAH3814410.1"/>
    </source>
</evidence>
<sequence length="108" mass="11706">MNASLIACTPTDCFVCLTSTGVNKTSITLNGVCSLNGVPLMVINSGLCRRNTTKKLKGYQLEVPIDQAVKPAVQPTRRVPYQLREKLEAKIKELLDSDVIESVSGPSK</sequence>
<gene>
    <name evidence="1" type="ORF">DPMN_142907</name>
</gene>
<organism evidence="1 2">
    <name type="scientific">Dreissena polymorpha</name>
    <name type="common">Zebra mussel</name>
    <name type="synonym">Mytilus polymorpha</name>
    <dbReference type="NCBI Taxonomy" id="45954"/>
    <lineage>
        <taxon>Eukaryota</taxon>
        <taxon>Metazoa</taxon>
        <taxon>Spiralia</taxon>
        <taxon>Lophotrochozoa</taxon>
        <taxon>Mollusca</taxon>
        <taxon>Bivalvia</taxon>
        <taxon>Autobranchia</taxon>
        <taxon>Heteroconchia</taxon>
        <taxon>Euheterodonta</taxon>
        <taxon>Imparidentia</taxon>
        <taxon>Neoheterodontei</taxon>
        <taxon>Myida</taxon>
        <taxon>Dreissenoidea</taxon>
        <taxon>Dreissenidae</taxon>
        <taxon>Dreissena</taxon>
    </lineage>
</organism>
<name>A0A9D4GG76_DREPO</name>
<proteinExistence type="predicted"/>
<reference evidence="1" key="1">
    <citation type="journal article" date="2019" name="bioRxiv">
        <title>The Genome of the Zebra Mussel, Dreissena polymorpha: A Resource for Invasive Species Research.</title>
        <authorList>
            <person name="McCartney M.A."/>
            <person name="Auch B."/>
            <person name="Kono T."/>
            <person name="Mallez S."/>
            <person name="Zhang Y."/>
            <person name="Obille A."/>
            <person name="Becker A."/>
            <person name="Abrahante J.E."/>
            <person name="Garbe J."/>
            <person name="Badalamenti J.P."/>
            <person name="Herman A."/>
            <person name="Mangelson H."/>
            <person name="Liachko I."/>
            <person name="Sullivan S."/>
            <person name="Sone E.D."/>
            <person name="Koren S."/>
            <person name="Silverstein K.A.T."/>
            <person name="Beckman K.B."/>
            <person name="Gohl D.M."/>
        </authorList>
    </citation>
    <scope>NUCLEOTIDE SEQUENCE</scope>
    <source>
        <strain evidence="1">Duluth1</strain>
        <tissue evidence="1">Whole animal</tissue>
    </source>
</reference>
<comment type="caution">
    <text evidence="1">The sequence shown here is derived from an EMBL/GenBank/DDBJ whole genome shotgun (WGS) entry which is preliminary data.</text>
</comment>
<reference evidence="1" key="2">
    <citation type="submission" date="2020-11" db="EMBL/GenBank/DDBJ databases">
        <authorList>
            <person name="McCartney M.A."/>
            <person name="Auch B."/>
            <person name="Kono T."/>
            <person name="Mallez S."/>
            <person name="Becker A."/>
            <person name="Gohl D.M."/>
            <person name="Silverstein K.A.T."/>
            <person name="Koren S."/>
            <person name="Bechman K.B."/>
            <person name="Herman A."/>
            <person name="Abrahante J.E."/>
            <person name="Garbe J."/>
        </authorList>
    </citation>
    <scope>NUCLEOTIDE SEQUENCE</scope>
    <source>
        <strain evidence="1">Duluth1</strain>
        <tissue evidence="1">Whole animal</tissue>
    </source>
</reference>
<evidence type="ECO:0000313" key="2">
    <source>
        <dbReference type="Proteomes" id="UP000828390"/>
    </source>
</evidence>
<dbReference type="EMBL" id="JAIWYP010000006">
    <property type="protein sequence ID" value="KAH3814410.1"/>
    <property type="molecule type" value="Genomic_DNA"/>
</dbReference>
<keyword evidence="2" id="KW-1185">Reference proteome</keyword>
<accession>A0A9D4GG76</accession>
<dbReference type="AlphaFoldDB" id="A0A9D4GG76"/>
<dbReference type="Proteomes" id="UP000828390">
    <property type="component" value="Unassembled WGS sequence"/>
</dbReference>